<dbReference type="PIRSF" id="PIRSF020565">
    <property type="entry name" value="3Ho_Ac_ACP_DH_prd"/>
    <property type="match status" value="1"/>
</dbReference>
<dbReference type="RefSeq" id="WP_144309775.1">
    <property type="nucleotide sequence ID" value="NZ_VMNK01000009.1"/>
</dbReference>
<reference evidence="1 2" key="1">
    <citation type="submission" date="2019-07" db="EMBL/GenBank/DDBJ databases">
        <title>The pathways for chlorine oxyanion respiration interact through the shared metabolite chlorate.</title>
        <authorList>
            <person name="Barnum T.P."/>
            <person name="Cheng Y."/>
            <person name="Hill K.A."/>
            <person name="Lucas L.N."/>
            <person name="Carlson H.K."/>
            <person name="Coates J.D."/>
        </authorList>
    </citation>
    <scope>NUCLEOTIDE SEQUENCE [LARGE SCALE GENOMIC DNA]</scope>
    <source>
        <strain evidence="1 2">SFB-3</strain>
    </source>
</reference>
<dbReference type="Proteomes" id="UP000319502">
    <property type="component" value="Unassembled WGS sequence"/>
</dbReference>
<gene>
    <name evidence="1" type="ORF">FHP91_11700</name>
</gene>
<keyword evidence="2" id="KW-1185">Reference proteome</keyword>
<dbReference type="AlphaFoldDB" id="A0A557QT59"/>
<evidence type="ECO:0000313" key="2">
    <source>
        <dbReference type="Proteomes" id="UP000319502"/>
    </source>
</evidence>
<dbReference type="SUPFAM" id="SSF54637">
    <property type="entry name" value="Thioesterase/thiol ester dehydrase-isomerase"/>
    <property type="match status" value="1"/>
</dbReference>
<proteinExistence type="predicted"/>
<dbReference type="InterPro" id="IPR029069">
    <property type="entry name" value="HotDog_dom_sf"/>
</dbReference>
<dbReference type="OrthoDB" id="9800188at2"/>
<organism evidence="1 2">
    <name type="scientific">Denitromonas halophila</name>
    <dbReference type="NCBI Taxonomy" id="1629404"/>
    <lineage>
        <taxon>Bacteria</taxon>
        <taxon>Pseudomonadati</taxon>
        <taxon>Pseudomonadota</taxon>
        <taxon>Betaproteobacteria</taxon>
        <taxon>Rhodocyclales</taxon>
        <taxon>Zoogloeaceae</taxon>
        <taxon>Denitromonas</taxon>
    </lineage>
</organism>
<name>A0A557QT59_9RHOO</name>
<dbReference type="Pfam" id="PF22817">
    <property type="entry name" value="ApeP-like"/>
    <property type="match status" value="1"/>
</dbReference>
<dbReference type="Gene3D" id="3.10.129.10">
    <property type="entry name" value="Hotdog Thioesterase"/>
    <property type="match status" value="1"/>
</dbReference>
<dbReference type="InterPro" id="IPR016776">
    <property type="entry name" value="ApeP-like_dehydratase"/>
</dbReference>
<sequence length="144" mass="15681">MSPFPPPEALLPHRAPNLLISGVSECTADHVAAYADILPGQWYSDAEGGMPAWVGIELMAQAIAAFVGMEGRRNGRPPKIGYLLGTRAYRCEQPSFPAHTRIGIKAHLVFRDDSGLGAFDCTLHHDDMQIADATLKVFETPDHE</sequence>
<comment type="caution">
    <text evidence="1">The sequence shown here is derived from an EMBL/GenBank/DDBJ whole genome shotgun (WGS) entry which is preliminary data.</text>
</comment>
<dbReference type="EMBL" id="VMNK01000009">
    <property type="protein sequence ID" value="TVO56098.1"/>
    <property type="molecule type" value="Genomic_DNA"/>
</dbReference>
<evidence type="ECO:0000313" key="1">
    <source>
        <dbReference type="EMBL" id="TVO56098.1"/>
    </source>
</evidence>
<accession>A0A557QT59</accession>
<protein>
    <submittedName>
        <fullName evidence="1">Beta-hydroxyacyl-ACP dehydratase</fullName>
    </submittedName>
</protein>